<evidence type="ECO:0000313" key="3">
    <source>
        <dbReference type="Proteomes" id="UP000517916"/>
    </source>
</evidence>
<proteinExistence type="predicted"/>
<dbReference type="Proteomes" id="UP000517916">
    <property type="component" value="Unassembled WGS sequence"/>
</dbReference>
<feature type="region of interest" description="Disordered" evidence="1">
    <location>
        <begin position="1"/>
        <end position="26"/>
    </location>
</feature>
<dbReference type="EMBL" id="JACJID010000005">
    <property type="protein sequence ID" value="MBA8929528.1"/>
    <property type="molecule type" value="Genomic_DNA"/>
</dbReference>
<comment type="caution">
    <text evidence="2">The sequence shown here is derived from an EMBL/GenBank/DDBJ whole genome shotgun (WGS) entry which is preliminary data.</text>
</comment>
<keyword evidence="3" id="KW-1185">Reference proteome</keyword>
<organism evidence="2 3">
    <name type="scientific">Kutzneria viridogrisea</name>
    <dbReference type="NCBI Taxonomy" id="47990"/>
    <lineage>
        <taxon>Bacteria</taxon>
        <taxon>Bacillati</taxon>
        <taxon>Actinomycetota</taxon>
        <taxon>Actinomycetes</taxon>
        <taxon>Pseudonocardiales</taxon>
        <taxon>Pseudonocardiaceae</taxon>
        <taxon>Kutzneria</taxon>
    </lineage>
</organism>
<sequence length="252" mass="27893">MRLRAPHHPTSPAGGSRETRTDAPPAPDARVLALDIGLFGHYGSISSMFWYQNGGHLHAHVAELLPEDATLLDQLDILEALAESYEEYWRIAPVVVLGVTVLSPIGRQQVRDHLGSWHNPPWRRRLVTVGEYASEHTGTRALTSRKKLRDLIAQRLTDHTLTVTRAQHDAIAQYTGRRAQPGRGTEEEWRTDEVDALALPVALSCLAAHSLLPPPLPTAVQLARQQDRAHRAAQHQFGTIPFDGARSGRVRG</sequence>
<protein>
    <recommendedName>
        <fullName evidence="4">RuvC-like resolvase</fullName>
    </recommendedName>
</protein>
<gene>
    <name evidence="2" type="ORF">BC739_006746</name>
</gene>
<evidence type="ECO:0008006" key="4">
    <source>
        <dbReference type="Google" id="ProtNLM"/>
    </source>
</evidence>
<dbReference type="RefSeq" id="WP_182839442.1">
    <property type="nucleotide sequence ID" value="NZ_BAAABQ010000017.1"/>
</dbReference>
<evidence type="ECO:0000256" key="1">
    <source>
        <dbReference type="SAM" id="MobiDB-lite"/>
    </source>
</evidence>
<accession>A0ABR6BRW2</accession>
<name>A0ABR6BRW2_9PSEU</name>
<reference evidence="2 3" key="1">
    <citation type="submission" date="2020-08" db="EMBL/GenBank/DDBJ databases">
        <title>Genomic Encyclopedia of Archaeal and Bacterial Type Strains, Phase II (KMG-II): from individual species to whole genera.</title>
        <authorList>
            <person name="Goeker M."/>
        </authorList>
    </citation>
    <scope>NUCLEOTIDE SEQUENCE [LARGE SCALE GENOMIC DNA]</scope>
    <source>
        <strain evidence="2 3">DSM 43850</strain>
    </source>
</reference>
<feature type="region of interest" description="Disordered" evidence="1">
    <location>
        <begin position="227"/>
        <end position="252"/>
    </location>
</feature>
<evidence type="ECO:0000313" key="2">
    <source>
        <dbReference type="EMBL" id="MBA8929528.1"/>
    </source>
</evidence>